<reference evidence="4" key="1">
    <citation type="submission" date="2021-03" db="EMBL/GenBank/DDBJ databases">
        <authorList>
            <person name="Wang G."/>
        </authorList>
    </citation>
    <scope>NUCLEOTIDE SEQUENCE</scope>
    <source>
        <strain evidence="4">KCTC 12899</strain>
    </source>
</reference>
<keyword evidence="4" id="KW-0347">Helicase</keyword>
<dbReference type="InterPro" id="IPR027417">
    <property type="entry name" value="P-loop_NTPase"/>
</dbReference>
<dbReference type="InterPro" id="IPR038718">
    <property type="entry name" value="SNF2-like_sf"/>
</dbReference>
<proteinExistence type="predicted"/>
<dbReference type="Pfam" id="PF00176">
    <property type="entry name" value="SNF2-rel_dom"/>
    <property type="match status" value="1"/>
</dbReference>
<evidence type="ECO:0000313" key="4">
    <source>
        <dbReference type="EMBL" id="MBO1320219.1"/>
    </source>
</evidence>
<evidence type="ECO:0000313" key="5">
    <source>
        <dbReference type="Proteomes" id="UP000664417"/>
    </source>
</evidence>
<dbReference type="Proteomes" id="UP000664417">
    <property type="component" value="Unassembled WGS sequence"/>
</dbReference>
<dbReference type="SUPFAM" id="SSF52540">
    <property type="entry name" value="P-loop containing nucleoside triphosphate hydrolases"/>
    <property type="match status" value="2"/>
</dbReference>
<dbReference type="Gene3D" id="3.40.50.10810">
    <property type="entry name" value="Tandem AAA-ATPase domain"/>
    <property type="match status" value="1"/>
</dbReference>
<dbReference type="PROSITE" id="PS51192">
    <property type="entry name" value="HELICASE_ATP_BIND_1"/>
    <property type="match status" value="1"/>
</dbReference>
<dbReference type="PANTHER" id="PTHR10799">
    <property type="entry name" value="SNF2/RAD54 HELICASE FAMILY"/>
    <property type="match status" value="1"/>
</dbReference>
<protein>
    <submittedName>
        <fullName evidence="4">DEAD/DEAH box helicase</fullName>
    </submittedName>
</protein>
<dbReference type="Pfam" id="PF00271">
    <property type="entry name" value="Helicase_C"/>
    <property type="match status" value="1"/>
</dbReference>
<sequence length="1409" mass="159044">MSQAKDADVFVPAAVCQQFYDELPEAQRVHFVMMTLAGSLFDRELIAVLSCELTGRRKVAPDKVDAVVTALREKSRGSAPMERPKGGYFTFRPHPAWFCLIASQLAQHAAYDYLVQTVLSHQNEGFREVGREQERRRDLASAPYSVVALMFVAPVFRMRQVLFHGEVLLPWFGADTAHLTVRALQRWRTLGPPRWSDEAENALLDYAFDRVPPNPALNQALFSFHDAFWSVIEKENVDLKQVQRRFLLTLERRLLCGAEVAWPSPEETLRLKCAPGLSAIRETLAGGSDKGIEAAVSLDKPANGIDSLLTVKDSTLPFLFLLRVAVGDDAPAREFLPKLGQHLRSRGGVCGGIAFQMALGFEAPRKVVGKPWYEFRQYFGGDPKPIPVWLYTLVATWLETPNFAVDHARLASAVVELERAGFLWPMWDLSYLIAIRAGDEARQNACRDALAAMGYVPLLTRLPRQEPWEMVLKELDAWRRRVAPAEEETVETTTRLVWVFDFSDTDNYHERLYARFQKYNAKRKNWSKGRRVSCVQFAERSRQFEPLSEADRRFQAQLLKLFHEGVYSPGHKLPASLFEALADHPRVFEELAGEQLVPATLTKGDVQIQVIEDGDRVRLRLSPNESLVPDEDVLVARAGANRLVFYPLDDHLRGIRHILQRGVAIPNRGRDQLRRTLNDLAPLIAIQSDVELDSSAREVAPDQQLYLLLTPMSDVLSVQPAVMPFGDQGPWFQPGSPGRSVTADVNGEKLRTRRDAEAEKNALNNLFRICPALFPFQQVEMPWVLDSVEDCLELLDDLERIREQVTVAWPEGQSMRLAGIAHLGNASMRIKHSRDWFAVEGQVQVNEEMVVGLQELLTLIGEGRHGRFVALADGRFLSLSHEFLRRLQSLQNLNQARDQKRLRYSLSAALSMAPVFEGIADFKGDRKWHRLQEQFAAIEHQDIPIPTTLDGDLRDYQVAGFRWMARLAHCGLGACLADDMGLGKTIQAITLLLRRAADGPALVLAPTSVCYNWEAELRRFAPSLRPCYLGDEDRGKVVTEAGPFDVLIVSHGLLSFVGELLQTRSWHSLVFDEAQAIKNPVTQRAKTARALQAEFRLIMTGTPIENHLGELWSLFQFINPGLLGPRETFNKRFAGPIERQSNREVQRDLQLLVRPFILRRLKRDVLSALPPRTEIELQVALSEEERTVYEALRRDALDRISRMSPGKGNQYLEVLANLMRLRRGVCHPKMVLPEWDKGSAKLRMLASVLDELQANGHRALIFSQFVDHLQLIRDFVKARGMPFQYLDGATPARTRAARVRAFQGGEGDVFLISLKAGGTGLNLTAADYVILMDPWWNPAVEDQAGDRAHRLGQTRPVTIYRLVARHTVEEKIMALHRHKRELAESLLAGTESGAPIDKEVLLRLLAEPS</sequence>
<dbReference type="EMBL" id="JAFREP010000016">
    <property type="protein sequence ID" value="MBO1320219.1"/>
    <property type="molecule type" value="Genomic_DNA"/>
</dbReference>
<dbReference type="RefSeq" id="WP_207860173.1">
    <property type="nucleotide sequence ID" value="NZ_JAFREP010000016.1"/>
</dbReference>
<name>A0A8J7U4W7_9BACT</name>
<comment type="caution">
    <text evidence="4">The sequence shown here is derived from an EMBL/GenBank/DDBJ whole genome shotgun (WGS) entry which is preliminary data.</text>
</comment>
<dbReference type="InterPro" id="IPR001650">
    <property type="entry name" value="Helicase_C-like"/>
</dbReference>
<dbReference type="Gene3D" id="3.40.50.300">
    <property type="entry name" value="P-loop containing nucleotide triphosphate hydrolases"/>
    <property type="match status" value="1"/>
</dbReference>
<gene>
    <name evidence="4" type="ORF">J3U88_17220</name>
</gene>
<dbReference type="PROSITE" id="PS51194">
    <property type="entry name" value="HELICASE_CTER"/>
    <property type="match status" value="1"/>
</dbReference>
<dbReference type="GO" id="GO:0004386">
    <property type="term" value="F:helicase activity"/>
    <property type="evidence" value="ECO:0007669"/>
    <property type="project" value="UniProtKB-KW"/>
</dbReference>
<keyword evidence="5" id="KW-1185">Reference proteome</keyword>
<dbReference type="InterPro" id="IPR000330">
    <property type="entry name" value="SNF2_N"/>
</dbReference>
<dbReference type="SMART" id="SM00490">
    <property type="entry name" value="HELICc"/>
    <property type="match status" value="1"/>
</dbReference>
<dbReference type="InterPro" id="IPR049730">
    <property type="entry name" value="SNF2/RAD54-like_C"/>
</dbReference>
<dbReference type="SMART" id="SM00487">
    <property type="entry name" value="DEXDc"/>
    <property type="match status" value="1"/>
</dbReference>
<dbReference type="CDD" id="cd18012">
    <property type="entry name" value="DEXQc_arch_SWI2_SNF2"/>
    <property type="match status" value="1"/>
</dbReference>
<dbReference type="CDD" id="cd18793">
    <property type="entry name" value="SF2_C_SNF"/>
    <property type="match status" value="1"/>
</dbReference>
<feature type="domain" description="Helicase ATP-binding" evidence="2">
    <location>
        <begin position="965"/>
        <end position="1121"/>
    </location>
</feature>
<dbReference type="GO" id="GO:0005524">
    <property type="term" value="F:ATP binding"/>
    <property type="evidence" value="ECO:0007669"/>
    <property type="project" value="InterPro"/>
</dbReference>
<organism evidence="4 5">
    <name type="scientific">Acanthopleuribacter pedis</name>
    <dbReference type="NCBI Taxonomy" id="442870"/>
    <lineage>
        <taxon>Bacteria</taxon>
        <taxon>Pseudomonadati</taxon>
        <taxon>Acidobacteriota</taxon>
        <taxon>Holophagae</taxon>
        <taxon>Acanthopleuribacterales</taxon>
        <taxon>Acanthopleuribacteraceae</taxon>
        <taxon>Acanthopleuribacter</taxon>
    </lineage>
</organism>
<feature type="domain" description="Helicase C-terminal" evidence="3">
    <location>
        <begin position="1244"/>
        <end position="1402"/>
    </location>
</feature>
<dbReference type="GO" id="GO:0016787">
    <property type="term" value="F:hydrolase activity"/>
    <property type="evidence" value="ECO:0007669"/>
    <property type="project" value="UniProtKB-KW"/>
</dbReference>
<accession>A0A8J7U4W7</accession>
<keyword evidence="1" id="KW-0378">Hydrolase</keyword>
<dbReference type="InterPro" id="IPR014001">
    <property type="entry name" value="Helicase_ATP-bd"/>
</dbReference>
<keyword evidence="4" id="KW-0547">Nucleotide-binding</keyword>
<evidence type="ECO:0000256" key="1">
    <source>
        <dbReference type="ARBA" id="ARBA00022801"/>
    </source>
</evidence>
<evidence type="ECO:0000259" key="3">
    <source>
        <dbReference type="PROSITE" id="PS51194"/>
    </source>
</evidence>
<keyword evidence="4" id="KW-0067">ATP-binding</keyword>
<evidence type="ECO:0000259" key="2">
    <source>
        <dbReference type="PROSITE" id="PS51192"/>
    </source>
</evidence>